<organism evidence="3 4">
    <name type="scientific">Natronoglycomyces albus</name>
    <dbReference type="NCBI Taxonomy" id="2811108"/>
    <lineage>
        <taxon>Bacteria</taxon>
        <taxon>Bacillati</taxon>
        <taxon>Actinomycetota</taxon>
        <taxon>Actinomycetes</taxon>
        <taxon>Glycomycetales</taxon>
        <taxon>Glycomycetaceae</taxon>
        <taxon>Natronoglycomyces</taxon>
    </lineage>
</organism>
<dbReference type="InterPro" id="IPR011528">
    <property type="entry name" value="NERD"/>
</dbReference>
<geneLocation type="plasmid" evidence="3 4">
    <name>p1</name>
</geneLocation>
<dbReference type="EMBL" id="CP070498">
    <property type="protein sequence ID" value="QSB07152.1"/>
    <property type="molecule type" value="Genomic_DNA"/>
</dbReference>
<dbReference type="AlphaFoldDB" id="A0A895XU05"/>
<dbReference type="KEGG" id="nav:JQS30_17060"/>
<name>A0A895XU05_9ACTN</name>
<evidence type="ECO:0000313" key="3">
    <source>
        <dbReference type="EMBL" id="QSB07152.1"/>
    </source>
</evidence>
<feature type="region of interest" description="Disordered" evidence="1">
    <location>
        <begin position="1"/>
        <end position="41"/>
    </location>
</feature>
<evidence type="ECO:0000313" key="4">
    <source>
        <dbReference type="Proteomes" id="UP000662939"/>
    </source>
</evidence>
<dbReference type="Pfam" id="PF08378">
    <property type="entry name" value="NERD"/>
    <property type="match status" value="1"/>
</dbReference>
<evidence type="ECO:0000259" key="2">
    <source>
        <dbReference type="PROSITE" id="PS50965"/>
    </source>
</evidence>
<feature type="domain" description="NERD" evidence="2">
    <location>
        <begin position="69"/>
        <end position="184"/>
    </location>
</feature>
<feature type="compositionally biased region" description="Low complexity" evidence="1">
    <location>
        <begin position="1"/>
        <end position="11"/>
    </location>
</feature>
<dbReference type="PROSITE" id="PS50965">
    <property type="entry name" value="NERD"/>
    <property type="match status" value="1"/>
</dbReference>
<dbReference type="Proteomes" id="UP000662939">
    <property type="component" value="Plasmid p1"/>
</dbReference>
<sequence length="236" mass="26682">MYASQSSSTGRRSSRWQRGHDDRGSRDLASQAPGEGLSRRAKQLQPANRFVRLVARLAGVRTRDRSFRVGAAGEVAVGRKLDHLVKRSRGRWRVLHGVELGFRSGDIDHLLIGPYGVFTVNTKHHPGKLVSLGRGGVFVHGHHRPYPVKARREADRVGSALRAKVGQPVSVIPLVVIHGHKNRLRGWWWRRPLGVAVVPSRWIRLFLWLRRRPILSSEEVDEVYAIARKSTTWAYA</sequence>
<accession>A0A895XU05</accession>
<gene>
    <name evidence="3" type="ORF">JQS30_17060</name>
</gene>
<reference evidence="3" key="1">
    <citation type="submission" date="2021-02" db="EMBL/GenBank/DDBJ databases">
        <title>Natronoglycomyces albus gen. nov., sp. nov, a haloalkaliphilic actinobacterium from a soda solonchak soil.</title>
        <authorList>
            <person name="Sorokin D.Y."/>
            <person name="Khijniak T.V."/>
            <person name="Zakharycheva A.P."/>
            <person name="Boueva O.V."/>
            <person name="Ariskina E.V."/>
            <person name="Hahnke R.L."/>
            <person name="Bunk B."/>
            <person name="Sproer C."/>
            <person name="Schumann P."/>
            <person name="Evtushenko L.I."/>
            <person name="Kublanov I.V."/>
        </authorList>
    </citation>
    <scope>NUCLEOTIDE SEQUENCE</scope>
    <source>
        <strain evidence="3">DSM 106290</strain>
        <plasmid evidence="3">p1</plasmid>
    </source>
</reference>
<keyword evidence="3" id="KW-0614">Plasmid</keyword>
<evidence type="ECO:0000256" key="1">
    <source>
        <dbReference type="SAM" id="MobiDB-lite"/>
    </source>
</evidence>
<protein>
    <submittedName>
        <fullName evidence="3">NERD domain-containing protein</fullName>
    </submittedName>
</protein>
<keyword evidence="4" id="KW-1185">Reference proteome</keyword>
<proteinExistence type="predicted"/>